<gene>
    <name evidence="1" type="ORF">SAMN05444392_11153</name>
</gene>
<accession>A0A1M4ZYU8</accession>
<sequence>MSYFETLVLVKKDDFITGEAIFRRVGELLAPYDESNEVEPFEVECGCKGLLAKLKSVEIVEKATGTKFNDLRMVFSRIPDAYRPSWKDFASEFNWLVRRVEVQHPLFEAFNPDCQLCNGSGFYLETKNPNARWDHWEVGGCLSESMDIVSGQYFFKSEILRKNIVLTNDLIDQPYIPFAIVSYEGWFEKGRMGLWTQVQNVKPDEVWEAEVNQLIHDHLDHWAIRCKLHI</sequence>
<evidence type="ECO:0000313" key="1">
    <source>
        <dbReference type="EMBL" id="SHF23155.1"/>
    </source>
</evidence>
<dbReference type="EMBL" id="FQVL01000011">
    <property type="protein sequence ID" value="SHF23155.1"/>
    <property type="molecule type" value="Genomic_DNA"/>
</dbReference>
<dbReference type="AlphaFoldDB" id="A0A1M4ZYU8"/>
<name>A0A1M4ZYU8_9BACL</name>
<reference evidence="1 2" key="1">
    <citation type="submission" date="2016-11" db="EMBL/GenBank/DDBJ databases">
        <authorList>
            <person name="Jaros S."/>
            <person name="Januszkiewicz K."/>
            <person name="Wedrychowicz H."/>
        </authorList>
    </citation>
    <scope>NUCLEOTIDE SEQUENCE [LARGE SCALE GENOMIC DNA]</scope>
    <source>
        <strain evidence="1 2">DSM 44666</strain>
    </source>
</reference>
<protein>
    <submittedName>
        <fullName evidence="1">Uncharacterized protein</fullName>
    </submittedName>
</protein>
<evidence type="ECO:0000313" key="2">
    <source>
        <dbReference type="Proteomes" id="UP000184476"/>
    </source>
</evidence>
<keyword evidence="2" id="KW-1185">Reference proteome</keyword>
<dbReference type="Proteomes" id="UP000184476">
    <property type="component" value="Unassembled WGS sequence"/>
</dbReference>
<dbReference type="OrthoDB" id="9152081at2"/>
<organism evidence="1 2">
    <name type="scientific">Seinonella peptonophila</name>
    <dbReference type="NCBI Taxonomy" id="112248"/>
    <lineage>
        <taxon>Bacteria</taxon>
        <taxon>Bacillati</taxon>
        <taxon>Bacillota</taxon>
        <taxon>Bacilli</taxon>
        <taxon>Bacillales</taxon>
        <taxon>Thermoactinomycetaceae</taxon>
        <taxon>Seinonella</taxon>
    </lineage>
</organism>
<dbReference type="RefSeq" id="WP_073156313.1">
    <property type="nucleotide sequence ID" value="NZ_FQVL01000011.1"/>
</dbReference>
<proteinExistence type="predicted"/>